<protein>
    <recommendedName>
        <fullName evidence="1">Amidohydrolase-related domain-containing protein</fullName>
    </recommendedName>
</protein>
<dbReference type="EMBL" id="BAAAHE010000002">
    <property type="protein sequence ID" value="GAA0603629.1"/>
    <property type="molecule type" value="Genomic_DNA"/>
</dbReference>
<sequence length="468" mass="51141">MTIEVRPPNFLRRLGTDEYAPQPFTPRDRQVVAATIERLTLAAERHHVPGPLYAQGRTATAAGLLELNRSAGTSFFDVPAEAVDEHEAAMAAFAKPFPVIDVQTHYLAPHASTDAWKTGALHRMYSALMPGWWTELDDIVAFTAADYIRNVFVECENAVAVLTSGPGLTPQDRALFNDEIFATKALVEEFAGPGRLLNHVVVHADVAAEIEAMEWWAKEYDPVGWKVYTPGRMTAEGWAGGWMLDDEQYGLPFLQRAHDLGVKLVCAHKGISALADNGSPRDIGPAAAAFPDMNFVIYHSGFEFGPPIDDSPAEGPYTEATAHLGANRLITTALENGIGRGGNIYAELGTTWFSLLRRPREAAHLLGKLIAHFGADNVIWGTDSIWYGSAQPLIDAFRCFQIPDDMCAEFGYERLTDEVKAKILAGNASRIYGIDLDFAADIAARDDHAWARALLEEQTIATFPGSAS</sequence>
<dbReference type="SUPFAM" id="SSF51556">
    <property type="entry name" value="Metallo-dependent hydrolases"/>
    <property type="match status" value="1"/>
</dbReference>
<evidence type="ECO:0000313" key="2">
    <source>
        <dbReference type="EMBL" id="GAA0603629.1"/>
    </source>
</evidence>
<feature type="domain" description="Amidohydrolase-related" evidence="1">
    <location>
        <begin position="191"/>
        <end position="434"/>
    </location>
</feature>
<comment type="caution">
    <text evidence="2">The sequence shown here is derived from an EMBL/GenBank/DDBJ whole genome shotgun (WGS) entry which is preliminary data.</text>
</comment>
<dbReference type="PANTHER" id="PTHR42889">
    <property type="entry name" value="BLR3681 PROTEIN"/>
    <property type="match status" value="1"/>
</dbReference>
<name>A0ABP3R6J1_9ACTN</name>
<proteinExistence type="predicted"/>
<dbReference type="Gene3D" id="3.20.20.140">
    <property type="entry name" value="Metal-dependent hydrolases"/>
    <property type="match status" value="1"/>
</dbReference>
<dbReference type="Pfam" id="PF04909">
    <property type="entry name" value="Amidohydro_2"/>
    <property type="match status" value="1"/>
</dbReference>
<evidence type="ECO:0000313" key="3">
    <source>
        <dbReference type="Proteomes" id="UP001500957"/>
    </source>
</evidence>
<evidence type="ECO:0000259" key="1">
    <source>
        <dbReference type="Pfam" id="PF04909"/>
    </source>
</evidence>
<accession>A0ABP3R6J1</accession>
<dbReference type="InterPro" id="IPR006680">
    <property type="entry name" value="Amidohydro-rel"/>
</dbReference>
<dbReference type="Proteomes" id="UP001500957">
    <property type="component" value="Unassembled WGS sequence"/>
</dbReference>
<keyword evidence="3" id="KW-1185">Reference proteome</keyword>
<gene>
    <name evidence="2" type="ORF">GCM10009547_01550</name>
</gene>
<organism evidence="2 3">
    <name type="scientific">Sporichthya brevicatena</name>
    <dbReference type="NCBI Taxonomy" id="171442"/>
    <lineage>
        <taxon>Bacteria</taxon>
        <taxon>Bacillati</taxon>
        <taxon>Actinomycetota</taxon>
        <taxon>Actinomycetes</taxon>
        <taxon>Sporichthyales</taxon>
        <taxon>Sporichthyaceae</taxon>
        <taxon>Sporichthya</taxon>
    </lineage>
</organism>
<reference evidence="3" key="1">
    <citation type="journal article" date="2019" name="Int. J. Syst. Evol. Microbiol.">
        <title>The Global Catalogue of Microorganisms (GCM) 10K type strain sequencing project: providing services to taxonomists for standard genome sequencing and annotation.</title>
        <authorList>
            <consortium name="The Broad Institute Genomics Platform"/>
            <consortium name="The Broad Institute Genome Sequencing Center for Infectious Disease"/>
            <person name="Wu L."/>
            <person name="Ma J."/>
        </authorList>
    </citation>
    <scope>NUCLEOTIDE SEQUENCE [LARGE SCALE GENOMIC DNA]</scope>
    <source>
        <strain evidence="3">JCM 10671</strain>
    </source>
</reference>
<dbReference type="RefSeq" id="WP_344600555.1">
    <property type="nucleotide sequence ID" value="NZ_BAAAHE010000002.1"/>
</dbReference>
<dbReference type="PANTHER" id="PTHR42889:SF1">
    <property type="entry name" value="BLR3681 PROTEIN"/>
    <property type="match status" value="1"/>
</dbReference>
<dbReference type="InterPro" id="IPR032466">
    <property type="entry name" value="Metal_Hydrolase"/>
</dbReference>